<accession>A0A1G7KSL2</accession>
<dbReference type="AlphaFoldDB" id="A0A1G7KSL2"/>
<evidence type="ECO:0000313" key="1">
    <source>
        <dbReference type="EMBL" id="SDF40203.1"/>
    </source>
</evidence>
<reference evidence="1 2" key="1">
    <citation type="submission" date="2016-10" db="EMBL/GenBank/DDBJ databases">
        <authorList>
            <person name="de Groot N.N."/>
        </authorList>
    </citation>
    <scope>NUCLEOTIDE SEQUENCE [LARGE SCALE GENOMIC DNA]</scope>
    <source>
        <strain evidence="1 2">GAS232</strain>
    </source>
</reference>
<sequence length="110" mass="12339">MGKASLDRKFAVRFREASQRECITSSTVQGLSRMVFVKLALTCQKFLRQPRRKGSCEDLELSFMLESESKERIGSLDLELPADIRTMIVDGAIVDAELVADLLTRLALCD</sequence>
<dbReference type="Proteomes" id="UP000182427">
    <property type="component" value="Chromosome I"/>
</dbReference>
<keyword evidence="2" id="KW-1185">Reference proteome</keyword>
<proteinExistence type="predicted"/>
<dbReference type="EMBL" id="LT629690">
    <property type="protein sequence ID" value="SDF40203.1"/>
    <property type="molecule type" value="Genomic_DNA"/>
</dbReference>
<gene>
    <name evidence="1" type="ORF">SAMN05444167_2293</name>
</gene>
<evidence type="ECO:0000313" key="2">
    <source>
        <dbReference type="Proteomes" id="UP000182427"/>
    </source>
</evidence>
<name>A0A1G7KSL2_9BACT</name>
<protein>
    <submittedName>
        <fullName evidence="1">Uncharacterized protein</fullName>
    </submittedName>
</protein>
<organism evidence="1 2">
    <name type="scientific">Terriglobus roseus</name>
    <dbReference type="NCBI Taxonomy" id="392734"/>
    <lineage>
        <taxon>Bacteria</taxon>
        <taxon>Pseudomonadati</taxon>
        <taxon>Acidobacteriota</taxon>
        <taxon>Terriglobia</taxon>
        <taxon>Terriglobales</taxon>
        <taxon>Acidobacteriaceae</taxon>
        <taxon>Terriglobus</taxon>
    </lineage>
</organism>